<organism evidence="6 7">
    <name type="scientific">Pseudoalteromonas phenolica</name>
    <dbReference type="NCBI Taxonomy" id="161398"/>
    <lineage>
        <taxon>Bacteria</taxon>
        <taxon>Pseudomonadati</taxon>
        <taxon>Pseudomonadota</taxon>
        <taxon>Gammaproteobacteria</taxon>
        <taxon>Alteromonadales</taxon>
        <taxon>Pseudoalteromonadaceae</taxon>
        <taxon>Pseudoalteromonas</taxon>
    </lineage>
</organism>
<dbReference type="PATRIC" id="fig|161398.10.peg.4140"/>
<dbReference type="PANTHER" id="PTHR32089:SF112">
    <property type="entry name" value="LYSOZYME-LIKE PROTEIN-RELATED"/>
    <property type="match status" value="1"/>
</dbReference>
<dbReference type="InterPro" id="IPR025991">
    <property type="entry name" value="Chemoreceptor_zinc-bind_dom"/>
</dbReference>
<dbReference type="Gene3D" id="1.20.120.30">
    <property type="entry name" value="Aspartate receptor, ligand-binding domain"/>
    <property type="match status" value="1"/>
</dbReference>
<protein>
    <submittedName>
        <fullName evidence="6">Methyl-accepting chemotaxis sensory transducer</fullName>
    </submittedName>
</protein>
<dbReference type="KEGG" id="pphe:PP2015_4037"/>
<name>A0A0S2K8F7_9GAMM</name>
<dbReference type="SUPFAM" id="SSF58104">
    <property type="entry name" value="Methyl-accepting chemotaxis protein (MCP) signaling domain"/>
    <property type="match status" value="1"/>
</dbReference>
<dbReference type="STRING" id="161398.PP2015_4037"/>
<dbReference type="PROSITE" id="PS50111">
    <property type="entry name" value="CHEMOTAXIS_TRANSDUC_2"/>
    <property type="match status" value="1"/>
</dbReference>
<dbReference type="InterPro" id="IPR004089">
    <property type="entry name" value="MCPsignal_dom"/>
</dbReference>
<evidence type="ECO:0000256" key="1">
    <source>
        <dbReference type="ARBA" id="ARBA00004370"/>
    </source>
</evidence>
<keyword evidence="2 3" id="KW-0807">Transducer</keyword>
<gene>
    <name evidence="6" type="ORF">PP2015_4037</name>
</gene>
<dbReference type="SMART" id="SM00283">
    <property type="entry name" value="MA"/>
    <property type="match status" value="1"/>
</dbReference>
<dbReference type="OrthoDB" id="9808588at2"/>
<dbReference type="Proteomes" id="UP000061457">
    <property type="component" value="Chromosome II"/>
</dbReference>
<comment type="subcellular location">
    <subcellularLocation>
        <location evidence="1">Membrane</location>
    </subcellularLocation>
</comment>
<reference evidence="6 7" key="1">
    <citation type="submission" date="2015-11" db="EMBL/GenBank/DDBJ databases">
        <authorList>
            <person name="Zhang Y."/>
            <person name="Guo Z."/>
        </authorList>
    </citation>
    <scope>NUCLEOTIDE SEQUENCE [LARGE SCALE GENOMIC DNA]</scope>
    <source>
        <strain evidence="6 7">KCTC 12086</strain>
    </source>
</reference>
<keyword evidence="7" id="KW-1185">Reference proteome</keyword>
<dbReference type="GO" id="GO:0006935">
    <property type="term" value="P:chemotaxis"/>
    <property type="evidence" value="ECO:0007669"/>
    <property type="project" value="UniProtKB-ARBA"/>
</dbReference>
<dbReference type="EMBL" id="CP013188">
    <property type="protein sequence ID" value="ALO44505.1"/>
    <property type="molecule type" value="Genomic_DNA"/>
</dbReference>
<feature type="domain" description="Methyl-accepting transducer" evidence="5">
    <location>
        <begin position="67"/>
        <end position="269"/>
    </location>
</feature>
<evidence type="ECO:0000256" key="2">
    <source>
        <dbReference type="ARBA" id="ARBA00023224"/>
    </source>
</evidence>
<dbReference type="PANTHER" id="PTHR32089">
    <property type="entry name" value="METHYL-ACCEPTING CHEMOTAXIS PROTEIN MCPB"/>
    <property type="match status" value="1"/>
</dbReference>
<dbReference type="RefSeq" id="WP_058032355.1">
    <property type="nucleotide sequence ID" value="NZ_CP013188.1"/>
</dbReference>
<dbReference type="GO" id="GO:0007165">
    <property type="term" value="P:signal transduction"/>
    <property type="evidence" value="ECO:0007669"/>
    <property type="project" value="UniProtKB-KW"/>
</dbReference>
<proteinExistence type="predicted"/>
<evidence type="ECO:0000259" key="5">
    <source>
        <dbReference type="PROSITE" id="PS50111"/>
    </source>
</evidence>
<dbReference type="Pfam" id="PF13682">
    <property type="entry name" value="CZB"/>
    <property type="match status" value="1"/>
</dbReference>
<sequence length="362" mass="39532">MFGNLFNNQQQEQELQALRQQVQLLQQDNEKLQSENNNLNELLVETQSQLNENTDNQLLQCAINGLSQIRDIRETVSNSFSSIEQESQSINDINSIFQTSEKSLSDILSGMDGLTQNMATMTANISGLSQMADNINTFVTTISKISDQTNLLALNAAIEAARAGEAGRGFSVVADEVRALANNTNESANEVSDLVKQIMDTTQQTVNAVNVIQSSNNDLSESIAQLNDDYSSIVGSCGSMKSTIVDATTQTFVQAVKLDHVVWKSDVYNHLIGLNSQPISAFADHASCRLGNWMSSEGQKKYGDLSAFKRLDAPHKQVHASGVEAMNLFAQGNKQGCIQKLNQMEQASGDVMSLLDEIARQA</sequence>
<accession>A0A0S2K8F7</accession>
<evidence type="ECO:0000256" key="4">
    <source>
        <dbReference type="SAM" id="Coils"/>
    </source>
</evidence>
<dbReference type="Gene3D" id="6.10.250.3200">
    <property type="match status" value="1"/>
</dbReference>
<evidence type="ECO:0000256" key="3">
    <source>
        <dbReference type="PROSITE-ProRule" id="PRU00284"/>
    </source>
</evidence>
<keyword evidence="4" id="KW-0175">Coiled coil</keyword>
<dbReference type="Pfam" id="PF00015">
    <property type="entry name" value="MCPsignal"/>
    <property type="match status" value="1"/>
</dbReference>
<evidence type="ECO:0000313" key="6">
    <source>
        <dbReference type="EMBL" id="ALO44505.1"/>
    </source>
</evidence>
<dbReference type="GO" id="GO:0016020">
    <property type="term" value="C:membrane"/>
    <property type="evidence" value="ECO:0007669"/>
    <property type="project" value="UniProtKB-SubCell"/>
</dbReference>
<feature type="coiled-coil region" evidence="4">
    <location>
        <begin position="8"/>
        <end position="56"/>
    </location>
</feature>
<evidence type="ECO:0000313" key="7">
    <source>
        <dbReference type="Proteomes" id="UP000061457"/>
    </source>
</evidence>
<dbReference type="AlphaFoldDB" id="A0A0S2K8F7"/>